<name>A0A0F9QWK5_9ZZZZ</name>
<sequence length="345" mass="39614">MLRQVYLILNDEIICQYNYAKGLDNSSFLNLYPNIKKVAFSKFGVEFGTYEFFEYKLSYLVEKSLKLICLFVTGLKDAFENIEPQLIYLKKEFLNFYSENLLGTSTLINSLTTITDIIHGNLKPKISLIGFSGVGKTTITNLMRSEEFPMQNAPTKTGEIATVKIGELKFFLWDFSGQDDSDVLWEEFIKNSDVVLLLLDSSLGNLDKSKNFFKLMKKVVPYARLAVIANKQDLPIAMSIEGIERLMGQKVYPFVALDQKYRVKMIRIIADLLDMDPQISPLLKPLFERDELINKAENALEQGEYKEAINIFERVSKSCYELGDDSQAHEFQTKVEKLRKAFNIQ</sequence>
<evidence type="ECO:0000313" key="3">
    <source>
        <dbReference type="EMBL" id="KKN17506.1"/>
    </source>
</evidence>
<comment type="caution">
    <text evidence="3">The sequence shown here is derived from an EMBL/GenBank/DDBJ whole genome shotgun (WGS) entry which is preliminary data.</text>
</comment>
<evidence type="ECO:0000256" key="2">
    <source>
        <dbReference type="ARBA" id="ARBA00023134"/>
    </source>
</evidence>
<dbReference type="Gene3D" id="3.40.50.300">
    <property type="entry name" value="P-loop containing nucleotide triphosphate hydrolases"/>
    <property type="match status" value="1"/>
</dbReference>
<dbReference type="SMART" id="SM00177">
    <property type="entry name" value="ARF"/>
    <property type="match status" value="1"/>
</dbReference>
<gene>
    <name evidence="3" type="ORF">LCGC14_0965140</name>
</gene>
<dbReference type="InterPro" id="IPR024156">
    <property type="entry name" value="Small_GTPase_ARF"/>
</dbReference>
<dbReference type="InterPro" id="IPR027417">
    <property type="entry name" value="P-loop_NTPase"/>
</dbReference>
<dbReference type="GO" id="GO:0003924">
    <property type="term" value="F:GTPase activity"/>
    <property type="evidence" value="ECO:0007669"/>
    <property type="project" value="InterPro"/>
</dbReference>
<dbReference type="InterPro" id="IPR006689">
    <property type="entry name" value="Small_GTPase_ARF/SAR"/>
</dbReference>
<dbReference type="PRINTS" id="PR00449">
    <property type="entry name" value="RASTRNSFRMNG"/>
</dbReference>
<proteinExistence type="predicted"/>
<organism evidence="3">
    <name type="scientific">marine sediment metagenome</name>
    <dbReference type="NCBI Taxonomy" id="412755"/>
    <lineage>
        <taxon>unclassified sequences</taxon>
        <taxon>metagenomes</taxon>
        <taxon>ecological metagenomes</taxon>
    </lineage>
</organism>
<keyword evidence="2" id="KW-0342">GTP-binding</keyword>
<dbReference type="PANTHER" id="PTHR11711">
    <property type="entry name" value="ADP RIBOSYLATION FACTOR-RELATED"/>
    <property type="match status" value="1"/>
</dbReference>
<dbReference type="Pfam" id="PF00025">
    <property type="entry name" value="Arf"/>
    <property type="match status" value="1"/>
</dbReference>
<evidence type="ECO:0000256" key="1">
    <source>
        <dbReference type="ARBA" id="ARBA00022741"/>
    </source>
</evidence>
<reference evidence="3" key="1">
    <citation type="journal article" date="2015" name="Nature">
        <title>Complex archaea that bridge the gap between prokaryotes and eukaryotes.</title>
        <authorList>
            <person name="Spang A."/>
            <person name="Saw J.H."/>
            <person name="Jorgensen S.L."/>
            <person name="Zaremba-Niedzwiedzka K."/>
            <person name="Martijn J."/>
            <person name="Lind A.E."/>
            <person name="van Eijk R."/>
            <person name="Schleper C."/>
            <person name="Guy L."/>
            <person name="Ettema T.J."/>
        </authorList>
    </citation>
    <scope>NUCLEOTIDE SEQUENCE</scope>
</reference>
<accession>A0A0F9QWK5</accession>
<keyword evidence="1" id="KW-0547">Nucleotide-binding</keyword>
<dbReference type="EMBL" id="LAZR01003512">
    <property type="protein sequence ID" value="KKN17506.1"/>
    <property type="molecule type" value="Genomic_DNA"/>
</dbReference>
<evidence type="ECO:0008006" key="4">
    <source>
        <dbReference type="Google" id="ProtNLM"/>
    </source>
</evidence>
<dbReference type="AlphaFoldDB" id="A0A0F9QWK5"/>
<dbReference type="GO" id="GO:0005525">
    <property type="term" value="F:GTP binding"/>
    <property type="evidence" value="ECO:0007669"/>
    <property type="project" value="UniProtKB-KW"/>
</dbReference>
<protein>
    <recommendedName>
        <fullName evidence="4">GTP-binding protein</fullName>
    </recommendedName>
</protein>
<dbReference type="SUPFAM" id="SSF52540">
    <property type="entry name" value="P-loop containing nucleoside triphosphate hydrolases"/>
    <property type="match status" value="1"/>
</dbReference>